<sequence>MTEATESHEPAPDRTTDQHAGHRSAEHARMAESPGADGPWRLWGPYVSGRQWGTVREDYTPTGDAWTAFPFDQARSRAYRWGEDGLGAVCDRFGFLNLGVALWNRKDPFLKERLFGLTNGEGNHGEDAKEYWWAVDGTPSHSWMKWLYRYPQAEFPYAQLREENARRGRDEREYELGDTGVLDENRFFDVEVTYAKAGPDDLCMVVSATNHGPDPAPLDLVPQVWFRNTWAWGWDRRRGTMTQVLPPTLAVGGLEDVECEHGHLGRYHVSAEGSPEVLFCENETNLVELFGAASNPTAFTKDGIDRRIVHGDTTAVNPRREGTKAAFWYSFDSVAPGETVQVRLRLSPHAPGRSTFGPGYDAVLRDRQAEADEFYDHVIHPALSDSDRHIARRAYAGLLWTKQLYRYDVRQWLGGDPETEPAPESRKARGARNVAWTHLSLADVISMPDEWEYPWFAAWDLAFHAIPLAHVDPDFAKEQLVLMCREWSMHPNGQLPAYEWAFGDVNPPVHAWAAWHVYRLDGYRDQGFLVRVFTKLLLNFSWWVNRKDASGSNLFEGGFLGMDNIGLFDRSAELPPGYRLEQSDATSWMAFYCQQMFKIALELSRHDPAWEDAATKFLEHFLSIAQALTSFGATDTSLWDEEDGFFYDVLLHPDGTAEPMRVPSMVGLLPILGATDVPSWIAEETPDLTARLRWLQKRRPDLTLPLLTRSTPEGRQMLLSLVDRPRLVRLLERAFDPDQFLSPYGLRSLSAAVKEEVWTSVQGQSFSLVYEPGESHTGMFGGNSNWRGPIWFPVNVLVADKLRTLGRFFGDDLTIEVPRGSGRRINLVQAADLIDNSLVNLFRPVDGRRPADGQRIEATDDPLWRDHITFNEYFDGDTGEGLGATHQTGWTALVAHLLHPRLPLTPPGR</sequence>
<comment type="caution">
    <text evidence="6">The sequence shown here is derived from an EMBL/GenBank/DDBJ whole genome shotgun (WGS) entry which is preliminary data.</text>
</comment>
<dbReference type="GO" id="GO:0004573">
    <property type="term" value="F:Glc3Man9GlcNAc2 oligosaccharide glucosidase activity"/>
    <property type="evidence" value="ECO:0007669"/>
    <property type="project" value="InterPro"/>
</dbReference>
<dbReference type="AlphaFoldDB" id="A0A7Y9J159"/>
<dbReference type="InterPro" id="IPR054491">
    <property type="entry name" value="MGH1-like_GH"/>
</dbReference>
<dbReference type="Pfam" id="PF22422">
    <property type="entry name" value="MGH1-like_GH"/>
    <property type="match status" value="2"/>
</dbReference>
<protein>
    <recommendedName>
        <fullName evidence="5">Mannosylglycerate hydrolase MGH1-like glycoside hydrolase domain-containing protein</fullName>
    </recommendedName>
</protein>
<evidence type="ECO:0000256" key="4">
    <source>
        <dbReference type="SAM" id="MobiDB-lite"/>
    </source>
</evidence>
<dbReference type="InterPro" id="IPR004888">
    <property type="entry name" value="Glycoside_hydrolase_63"/>
</dbReference>
<dbReference type="PANTHER" id="PTHR10412:SF11">
    <property type="entry name" value="MANNOSYL-OLIGOSACCHARIDE GLUCOSIDASE"/>
    <property type="match status" value="1"/>
</dbReference>
<dbReference type="GO" id="GO:0006487">
    <property type="term" value="P:protein N-linked glycosylation"/>
    <property type="evidence" value="ECO:0007669"/>
    <property type="project" value="TreeGrafter"/>
</dbReference>
<evidence type="ECO:0000256" key="1">
    <source>
        <dbReference type="ARBA" id="ARBA00010833"/>
    </source>
</evidence>
<dbReference type="InterPro" id="IPR012341">
    <property type="entry name" value="6hp_glycosidase-like_sf"/>
</dbReference>
<evidence type="ECO:0000313" key="7">
    <source>
        <dbReference type="Proteomes" id="UP000521922"/>
    </source>
</evidence>
<evidence type="ECO:0000259" key="5">
    <source>
        <dbReference type="Pfam" id="PF22422"/>
    </source>
</evidence>
<evidence type="ECO:0000256" key="2">
    <source>
        <dbReference type="ARBA" id="ARBA00022801"/>
    </source>
</evidence>
<accession>A0A7Y9J159</accession>
<keyword evidence="7" id="KW-1185">Reference proteome</keyword>
<feature type="domain" description="Mannosylglycerate hydrolase MGH1-like glycoside hydrolase" evidence="5">
    <location>
        <begin position="720"/>
        <end position="888"/>
    </location>
</feature>
<reference evidence="6 7" key="1">
    <citation type="submission" date="2020-07" db="EMBL/GenBank/DDBJ databases">
        <title>Sequencing the genomes of 1000 actinobacteria strains.</title>
        <authorList>
            <person name="Klenk H.-P."/>
        </authorList>
    </citation>
    <scope>NUCLEOTIDE SEQUENCE [LARGE SCALE GENOMIC DNA]</scope>
    <source>
        <strain evidence="6 7">DSM 7487</strain>
    </source>
</reference>
<gene>
    <name evidence="6" type="ORF">BJ968_002391</name>
</gene>
<dbReference type="SUPFAM" id="SSF48208">
    <property type="entry name" value="Six-hairpin glycosidases"/>
    <property type="match status" value="1"/>
</dbReference>
<feature type="domain" description="Mannosylglycerate hydrolase MGH1-like glycoside hydrolase" evidence="5">
    <location>
        <begin position="453"/>
        <end position="672"/>
    </location>
</feature>
<evidence type="ECO:0000256" key="3">
    <source>
        <dbReference type="ARBA" id="ARBA00023295"/>
    </source>
</evidence>
<dbReference type="Gene3D" id="1.50.10.10">
    <property type="match status" value="1"/>
</dbReference>
<dbReference type="EMBL" id="JACCBB010000001">
    <property type="protein sequence ID" value="NYD22851.1"/>
    <property type="molecule type" value="Genomic_DNA"/>
</dbReference>
<evidence type="ECO:0000313" key="6">
    <source>
        <dbReference type="EMBL" id="NYD22851.1"/>
    </source>
</evidence>
<name>A0A7Y9J159_9ACTN</name>
<proteinExistence type="inferred from homology"/>
<feature type="compositionally biased region" description="Basic and acidic residues" evidence="4">
    <location>
        <begin position="1"/>
        <end position="30"/>
    </location>
</feature>
<dbReference type="InterPro" id="IPR008928">
    <property type="entry name" value="6-hairpin_glycosidase_sf"/>
</dbReference>
<keyword evidence="2" id="KW-0378">Hydrolase</keyword>
<keyword evidence="3" id="KW-0326">Glycosidase</keyword>
<dbReference type="Proteomes" id="UP000521922">
    <property type="component" value="Unassembled WGS sequence"/>
</dbReference>
<dbReference type="PANTHER" id="PTHR10412">
    <property type="entry name" value="MANNOSYL-OLIGOSACCHARIDE GLUCOSIDASE"/>
    <property type="match status" value="1"/>
</dbReference>
<dbReference type="GO" id="GO:0009311">
    <property type="term" value="P:oligosaccharide metabolic process"/>
    <property type="evidence" value="ECO:0007669"/>
    <property type="project" value="InterPro"/>
</dbReference>
<feature type="region of interest" description="Disordered" evidence="4">
    <location>
        <begin position="1"/>
        <end position="36"/>
    </location>
</feature>
<comment type="similarity">
    <text evidence="1">Belongs to the glycosyl hydrolase 63 family.</text>
</comment>
<organism evidence="6 7">
    <name type="scientific">Kineococcus aurantiacus</name>
    <dbReference type="NCBI Taxonomy" id="37633"/>
    <lineage>
        <taxon>Bacteria</taxon>
        <taxon>Bacillati</taxon>
        <taxon>Actinomycetota</taxon>
        <taxon>Actinomycetes</taxon>
        <taxon>Kineosporiales</taxon>
        <taxon>Kineosporiaceae</taxon>
        <taxon>Kineococcus</taxon>
    </lineage>
</organism>